<gene>
    <name evidence="11" type="ORF">TBC1_11854</name>
</gene>
<keyword evidence="4 7" id="KW-0808">Transferase</keyword>
<dbReference type="InterPro" id="IPR011053">
    <property type="entry name" value="Single_hybrid_motif"/>
</dbReference>
<comment type="cofactor">
    <cofactor evidence="1 7">
        <name>(R)-lipoate</name>
        <dbReference type="ChEBI" id="CHEBI:83088"/>
    </cofactor>
</comment>
<keyword evidence="11" id="KW-0670">Pyruvate</keyword>
<dbReference type="Pfam" id="PF00364">
    <property type="entry name" value="Biotin_lipoyl"/>
    <property type="match status" value="1"/>
</dbReference>
<dbReference type="EC" id="2.3.1.-" evidence="7"/>
<comment type="similarity">
    <text evidence="2 7">Belongs to the 2-oxoacid dehydrogenase family.</text>
</comment>
<feature type="region of interest" description="Disordered" evidence="8">
    <location>
        <begin position="92"/>
        <end position="120"/>
    </location>
</feature>
<dbReference type="AlphaFoldDB" id="A0A0S7BVX1"/>
<dbReference type="GO" id="GO:0031405">
    <property type="term" value="F:lipoic acid binding"/>
    <property type="evidence" value="ECO:0007669"/>
    <property type="project" value="TreeGrafter"/>
</dbReference>
<feature type="region of interest" description="Disordered" evidence="8">
    <location>
        <begin position="171"/>
        <end position="199"/>
    </location>
</feature>
<keyword evidence="6 7" id="KW-0012">Acyltransferase</keyword>
<dbReference type="Gene3D" id="4.10.320.10">
    <property type="entry name" value="E3-binding domain"/>
    <property type="match status" value="1"/>
</dbReference>
<keyword evidence="12" id="KW-1185">Reference proteome</keyword>
<evidence type="ECO:0000313" key="12">
    <source>
        <dbReference type="Proteomes" id="UP000053091"/>
    </source>
</evidence>
<accession>A0A0S7BVX1</accession>
<organism evidence="11">
    <name type="scientific">Lentimicrobium saccharophilum</name>
    <dbReference type="NCBI Taxonomy" id="1678841"/>
    <lineage>
        <taxon>Bacteria</taxon>
        <taxon>Pseudomonadati</taxon>
        <taxon>Bacteroidota</taxon>
        <taxon>Bacteroidia</taxon>
        <taxon>Bacteroidales</taxon>
        <taxon>Lentimicrobiaceae</taxon>
        <taxon>Lentimicrobium</taxon>
    </lineage>
</organism>
<comment type="subunit">
    <text evidence="3">Forms a 24-polypeptide structural core with octahedral symmetry.</text>
</comment>
<dbReference type="RefSeq" id="WP_062038946.1">
    <property type="nucleotide sequence ID" value="NZ_DF968182.1"/>
</dbReference>
<evidence type="ECO:0000256" key="1">
    <source>
        <dbReference type="ARBA" id="ARBA00001938"/>
    </source>
</evidence>
<protein>
    <recommendedName>
        <fullName evidence="7">Dihydrolipoamide acetyltransferase component of pyruvate dehydrogenase complex</fullName>
        <ecNumber evidence="7">2.3.1.-</ecNumber>
    </recommendedName>
</protein>
<evidence type="ECO:0000259" key="9">
    <source>
        <dbReference type="PROSITE" id="PS50968"/>
    </source>
</evidence>
<dbReference type="GO" id="GO:0005737">
    <property type="term" value="C:cytoplasm"/>
    <property type="evidence" value="ECO:0007669"/>
    <property type="project" value="TreeGrafter"/>
</dbReference>
<feature type="domain" description="Peripheral subunit-binding (PSBD)" evidence="10">
    <location>
        <begin position="124"/>
        <end position="164"/>
    </location>
</feature>
<feature type="domain" description="Lipoyl-binding" evidence="9">
    <location>
        <begin position="3"/>
        <end position="78"/>
    </location>
</feature>
<dbReference type="PROSITE" id="PS00189">
    <property type="entry name" value="LIPOYL"/>
    <property type="match status" value="1"/>
</dbReference>
<dbReference type="InterPro" id="IPR036625">
    <property type="entry name" value="E3-bd_dom_sf"/>
</dbReference>
<dbReference type="InterPro" id="IPR001078">
    <property type="entry name" value="2-oxoacid_DH_actylTfrase"/>
</dbReference>
<dbReference type="InterPro" id="IPR003016">
    <property type="entry name" value="2-oxoA_DH_lipoyl-BS"/>
</dbReference>
<dbReference type="PANTHER" id="PTHR43178">
    <property type="entry name" value="DIHYDROLIPOAMIDE ACETYLTRANSFERASE COMPONENT OF PYRUVATE DEHYDROGENASE COMPLEX"/>
    <property type="match status" value="1"/>
</dbReference>
<dbReference type="OrthoDB" id="9805770at2"/>
<dbReference type="STRING" id="1678841.TBC1_11854"/>
<dbReference type="SUPFAM" id="SSF47005">
    <property type="entry name" value="Peripheral subunit-binding domain of 2-oxo acid dehydrogenase complex"/>
    <property type="match status" value="1"/>
</dbReference>
<evidence type="ECO:0000256" key="5">
    <source>
        <dbReference type="ARBA" id="ARBA00022823"/>
    </source>
</evidence>
<evidence type="ECO:0000256" key="4">
    <source>
        <dbReference type="ARBA" id="ARBA00022679"/>
    </source>
</evidence>
<dbReference type="FunFam" id="3.30.559.10:FF:000007">
    <property type="entry name" value="Dihydrolipoamide acetyltransferase component of pyruvate dehydrogenase complex"/>
    <property type="match status" value="1"/>
</dbReference>
<feature type="compositionally biased region" description="Polar residues" evidence="8">
    <location>
        <begin position="109"/>
        <end position="120"/>
    </location>
</feature>
<dbReference type="GO" id="GO:0016407">
    <property type="term" value="F:acetyltransferase activity"/>
    <property type="evidence" value="ECO:0007669"/>
    <property type="project" value="TreeGrafter"/>
</dbReference>
<evidence type="ECO:0000256" key="3">
    <source>
        <dbReference type="ARBA" id="ARBA00011484"/>
    </source>
</evidence>
<evidence type="ECO:0000259" key="10">
    <source>
        <dbReference type="PROSITE" id="PS51826"/>
    </source>
</evidence>
<dbReference type="PATRIC" id="fig|1678841.3.peg.965"/>
<evidence type="ECO:0000256" key="6">
    <source>
        <dbReference type="ARBA" id="ARBA00023315"/>
    </source>
</evidence>
<evidence type="ECO:0000256" key="2">
    <source>
        <dbReference type="ARBA" id="ARBA00007317"/>
    </source>
</evidence>
<dbReference type="EMBL" id="DF968182">
    <property type="protein sequence ID" value="GAP42715.1"/>
    <property type="molecule type" value="Genomic_DNA"/>
</dbReference>
<dbReference type="Pfam" id="PF02817">
    <property type="entry name" value="E3_binding"/>
    <property type="match status" value="1"/>
</dbReference>
<dbReference type="Gene3D" id="3.30.559.10">
    <property type="entry name" value="Chloramphenicol acetyltransferase-like domain"/>
    <property type="match status" value="1"/>
</dbReference>
<evidence type="ECO:0000256" key="7">
    <source>
        <dbReference type="RuleBase" id="RU003423"/>
    </source>
</evidence>
<name>A0A0S7BVX1_9BACT</name>
<dbReference type="SUPFAM" id="SSF52777">
    <property type="entry name" value="CoA-dependent acyltransferases"/>
    <property type="match status" value="1"/>
</dbReference>
<sequence length="441" mass="47137">MAKFEVIMPKLGESIIEATITKWLKNPGDTIEEDDPIVEIATDKVDSEIPSPVEGKLIQVLFNEGDVVAVGKVIAIIETDPGAASEIAEDVPAAEKSTEAATIQHEDASTTQSSTAVESSSDRFYSPLVKNIARTEGISQVELDAIPGTGKDGRLTKDDLIGYLKDRTASPAKPAAAATAPAPGTASAPASTAAPKVTAPPVVSAAGDEIVEMDRMRKLIADHMVMSKQVSPHVTSFIEVDVTNIVKWRDKVKDEFQKREKEKITFTPIFIEAAAQALKDFPGVNASVDGYKVILRKNVNIGMAAALPNGNLIVPVIKNADQKNLLGLAKDVNSLANKARSNKLEPDDISGGTFTITNLGTFGSITGSPIINQPQVAILGIGVIRKKPVVLETADGDVIAIRHMMILSLSYDHRVVDGALGGMYLQRMQQLLESFDQNRLI</sequence>
<dbReference type="PROSITE" id="PS50968">
    <property type="entry name" value="BIOTINYL_LIPOYL"/>
    <property type="match status" value="1"/>
</dbReference>
<dbReference type="Pfam" id="PF00198">
    <property type="entry name" value="2-oxoacid_dh"/>
    <property type="match status" value="1"/>
</dbReference>
<dbReference type="SUPFAM" id="SSF51230">
    <property type="entry name" value="Single hybrid motif"/>
    <property type="match status" value="1"/>
</dbReference>
<reference evidence="11" key="1">
    <citation type="journal article" date="2015" name="Genome Announc.">
        <title>Draft Genome Sequence of Bacteroidales Strain TBC1, a Novel Isolate from a Methanogenic Wastewater Treatment System.</title>
        <authorList>
            <person name="Tourlousse D.M."/>
            <person name="Matsuura N."/>
            <person name="Sun L."/>
            <person name="Toyonaga M."/>
            <person name="Kuroda K."/>
            <person name="Ohashi A."/>
            <person name="Cruz R."/>
            <person name="Yamaguchi T."/>
            <person name="Sekiguchi Y."/>
        </authorList>
    </citation>
    <scope>NUCLEOTIDE SEQUENCE [LARGE SCALE GENOMIC DNA]</scope>
    <source>
        <strain evidence="11">TBC1</strain>
    </source>
</reference>
<evidence type="ECO:0000313" key="11">
    <source>
        <dbReference type="EMBL" id="GAP42715.1"/>
    </source>
</evidence>
<dbReference type="InterPro" id="IPR000089">
    <property type="entry name" value="Biotin_lipoyl"/>
</dbReference>
<dbReference type="Proteomes" id="UP000053091">
    <property type="component" value="Unassembled WGS sequence"/>
</dbReference>
<proteinExistence type="inferred from homology"/>
<dbReference type="CDD" id="cd06849">
    <property type="entry name" value="lipoyl_domain"/>
    <property type="match status" value="1"/>
</dbReference>
<dbReference type="PANTHER" id="PTHR43178:SF5">
    <property type="entry name" value="LIPOAMIDE ACYLTRANSFERASE COMPONENT OF BRANCHED-CHAIN ALPHA-KETO ACID DEHYDROGENASE COMPLEX, MITOCHONDRIAL"/>
    <property type="match status" value="1"/>
</dbReference>
<dbReference type="InterPro" id="IPR004167">
    <property type="entry name" value="PSBD"/>
</dbReference>
<dbReference type="InterPro" id="IPR050743">
    <property type="entry name" value="2-oxoacid_DH_E2_comp"/>
</dbReference>
<evidence type="ECO:0000256" key="8">
    <source>
        <dbReference type="SAM" id="MobiDB-lite"/>
    </source>
</evidence>
<keyword evidence="5 7" id="KW-0450">Lipoyl</keyword>
<dbReference type="PROSITE" id="PS51826">
    <property type="entry name" value="PSBD"/>
    <property type="match status" value="1"/>
</dbReference>
<dbReference type="InterPro" id="IPR023213">
    <property type="entry name" value="CAT-like_dom_sf"/>
</dbReference>
<dbReference type="Gene3D" id="2.40.50.100">
    <property type="match status" value="1"/>
</dbReference>